<feature type="coiled-coil region" evidence="1">
    <location>
        <begin position="356"/>
        <end position="467"/>
    </location>
</feature>
<dbReference type="InterPro" id="IPR036397">
    <property type="entry name" value="RNaseH_sf"/>
</dbReference>
<feature type="coiled-coil region" evidence="1">
    <location>
        <begin position="514"/>
        <end position="590"/>
    </location>
</feature>
<comment type="caution">
    <text evidence="2">The sequence shown here is derived from an EMBL/GenBank/DDBJ whole genome shotgun (WGS) entry which is preliminary data.</text>
</comment>
<dbReference type="GO" id="GO:0003676">
    <property type="term" value="F:nucleic acid binding"/>
    <property type="evidence" value="ECO:0007669"/>
    <property type="project" value="InterPro"/>
</dbReference>
<keyword evidence="1" id="KW-0175">Coiled coil</keyword>
<dbReference type="PANTHER" id="PTHR47326:SF1">
    <property type="entry name" value="HTH PSQ-TYPE DOMAIN-CONTAINING PROTEIN"/>
    <property type="match status" value="1"/>
</dbReference>
<evidence type="ECO:0000256" key="1">
    <source>
        <dbReference type="SAM" id="Coils"/>
    </source>
</evidence>
<feature type="coiled-coil region" evidence="1">
    <location>
        <begin position="138"/>
        <end position="165"/>
    </location>
</feature>
<dbReference type="Gene3D" id="3.30.420.10">
    <property type="entry name" value="Ribonuclease H-like superfamily/Ribonuclease H"/>
    <property type="match status" value="1"/>
</dbReference>
<protein>
    <submittedName>
        <fullName evidence="2">Uncharacterized protein</fullName>
    </submittedName>
</protein>
<proteinExistence type="predicted"/>
<keyword evidence="3" id="KW-1185">Reference proteome</keyword>
<evidence type="ECO:0000313" key="3">
    <source>
        <dbReference type="Proteomes" id="UP001162162"/>
    </source>
</evidence>
<name>A0AAV8YBI2_9CUCU</name>
<dbReference type="EMBL" id="JAPWTK010000138">
    <property type="protein sequence ID" value="KAJ8948366.1"/>
    <property type="molecule type" value="Genomic_DNA"/>
</dbReference>
<dbReference type="Gene3D" id="1.10.287.1490">
    <property type="match status" value="1"/>
</dbReference>
<dbReference type="PANTHER" id="PTHR47326">
    <property type="entry name" value="TRANSPOSABLE ELEMENT TC3 TRANSPOSASE-LIKE PROTEIN"/>
    <property type="match status" value="1"/>
</dbReference>
<accession>A0AAV8YBI2</accession>
<evidence type="ECO:0000313" key="2">
    <source>
        <dbReference type="EMBL" id="KAJ8948366.1"/>
    </source>
</evidence>
<dbReference type="SUPFAM" id="SSF90257">
    <property type="entry name" value="Myosin rod fragments"/>
    <property type="match status" value="1"/>
</dbReference>
<dbReference type="AlphaFoldDB" id="A0AAV8YBI2"/>
<organism evidence="2 3">
    <name type="scientific">Aromia moschata</name>
    <dbReference type="NCBI Taxonomy" id="1265417"/>
    <lineage>
        <taxon>Eukaryota</taxon>
        <taxon>Metazoa</taxon>
        <taxon>Ecdysozoa</taxon>
        <taxon>Arthropoda</taxon>
        <taxon>Hexapoda</taxon>
        <taxon>Insecta</taxon>
        <taxon>Pterygota</taxon>
        <taxon>Neoptera</taxon>
        <taxon>Endopterygota</taxon>
        <taxon>Coleoptera</taxon>
        <taxon>Polyphaga</taxon>
        <taxon>Cucujiformia</taxon>
        <taxon>Chrysomeloidea</taxon>
        <taxon>Cerambycidae</taxon>
        <taxon>Cerambycinae</taxon>
        <taxon>Callichromatini</taxon>
        <taxon>Aromia</taxon>
    </lineage>
</organism>
<feature type="coiled-coil region" evidence="1">
    <location>
        <begin position="198"/>
        <end position="295"/>
    </location>
</feature>
<sequence>MQAVQELLEDDPDRRVEFCDLLILVLIKTKWIVFSDDATFTLNGHVNCQYFRYWAEENPHWMRELHTQRPQKTNVWAGIIQDIIVGPFFFDYTLNGARYLRVLQHELMPLKKYEQMHKNGRSAVKELVRDYKVIVDQRDSLLKDKEKLMKELSELRTLYHEELKKCDSVACIKNEKENRIAELVARQEEDKKVINDLKSKINEEISKYDNNMTQLEKLIRQLRKDKEHQEGSVKYLQNNIQKLHNDLNESRKNEKESKDLLNKCLLEKATLENERHQLERNYTAINQDKDKLVKEISYLNGLCEKVLSDFEASIKSSVEKEELFKNEINESKSMLLERGREIDRLNKIIQSKQVETEKILEQYATLKKNERELRDQLKLFENQTLESKELRSHNQVLEENLTKAEIEYNSCMCQLENAKKEVDSLQKQLRIVEDQREKDYSFYKTHVDELVRKNDELQVKNKKEFSEFKMNLNDMVQKLNNERSAYATLSEIHKDISAKYLKSIKDAVDERNARQEMEGKLRGAIRASEQLQSEKADLQQQIDVLLDGLNDGKSRINILTQEKDNAQKCSDDLQKRYNDLLTKCLSLENQLRTASLKTDSSTDTDGKEQIDRFKNEFEENHELILTLKDNIGKLQHHVTGLEFQKSEMTLRLHETQRKLETEQGLSEQLKNTHKLILAAILKMKDDGKVDTHDVRHLLHMVRNIDDDPTNDDLNECN</sequence>
<dbReference type="Proteomes" id="UP001162162">
    <property type="component" value="Unassembled WGS sequence"/>
</dbReference>
<reference evidence="2" key="1">
    <citation type="journal article" date="2023" name="Insect Mol. Biol.">
        <title>Genome sequencing provides insights into the evolution of gene families encoding plant cell wall-degrading enzymes in longhorned beetles.</title>
        <authorList>
            <person name="Shin N.R."/>
            <person name="Okamura Y."/>
            <person name="Kirsch R."/>
            <person name="Pauchet Y."/>
        </authorList>
    </citation>
    <scope>NUCLEOTIDE SEQUENCE</scope>
    <source>
        <strain evidence="2">AMC_N1</strain>
    </source>
</reference>
<gene>
    <name evidence="2" type="ORF">NQ318_019351</name>
</gene>